<dbReference type="Pfam" id="PF00583">
    <property type="entry name" value="Acetyltransf_1"/>
    <property type="match status" value="1"/>
</dbReference>
<dbReference type="KEGG" id="dor:Desor_2751"/>
<evidence type="ECO:0000313" key="3">
    <source>
        <dbReference type="Proteomes" id="UP000006346"/>
    </source>
</evidence>
<dbReference type="PANTHER" id="PTHR43415:SF3">
    <property type="entry name" value="GNAT-FAMILY ACETYLTRANSFERASE"/>
    <property type="match status" value="1"/>
</dbReference>
<feature type="domain" description="N-acetyltransferase" evidence="1">
    <location>
        <begin position="12"/>
        <end position="178"/>
    </location>
</feature>
<gene>
    <name evidence="2" type="ordered locus">Desor_2751</name>
</gene>
<dbReference type="Gene3D" id="3.40.630.30">
    <property type="match status" value="1"/>
</dbReference>
<dbReference type="PANTHER" id="PTHR43415">
    <property type="entry name" value="SPERMIDINE N(1)-ACETYLTRANSFERASE"/>
    <property type="match status" value="1"/>
</dbReference>
<accession>G7WBG2</accession>
<evidence type="ECO:0000313" key="2">
    <source>
        <dbReference type="EMBL" id="AET68291.1"/>
    </source>
</evidence>
<dbReference type="InterPro" id="IPR000182">
    <property type="entry name" value="GNAT_dom"/>
</dbReference>
<dbReference type="SUPFAM" id="SSF55729">
    <property type="entry name" value="Acyl-CoA N-acyltransferases (Nat)"/>
    <property type="match status" value="1"/>
</dbReference>
<sequence>MKTIHLKNGQTVFLREAIKGDALELVTYLQKVSAESDFLTFGPGEFSTSVSEEEEILEESHIAKNRFMLLALVENTVIGCLHFTGGSRKRIQHTGEFGVSALREYWNQGIGTAMVQELIQWAKDLNVIRKIKLRVRSDNSRAIRVYEKLGFVQEGLITREFLIQGVFYDCFYMGLCID</sequence>
<dbReference type="InterPro" id="IPR016181">
    <property type="entry name" value="Acyl_CoA_acyltransferase"/>
</dbReference>
<dbReference type="eggNOG" id="COG1670">
    <property type="taxonomic scope" value="Bacteria"/>
</dbReference>
<reference evidence="3" key="1">
    <citation type="submission" date="2011-11" db="EMBL/GenBank/DDBJ databases">
        <title>Complete sequence of Desulfosporosinus orientis DSM 765.</title>
        <authorList>
            <person name="Lucas S."/>
            <person name="Han J."/>
            <person name="Lapidus A."/>
            <person name="Cheng J.-F."/>
            <person name="Goodwin L."/>
            <person name="Pitluck S."/>
            <person name="Peters L."/>
            <person name="Ovchinnikova G."/>
            <person name="Teshima H."/>
            <person name="Detter J.C."/>
            <person name="Han C."/>
            <person name="Tapia R."/>
            <person name="Land M."/>
            <person name="Hauser L."/>
            <person name="Kyrpides N."/>
            <person name="Ivanova N."/>
            <person name="Pagani I."/>
            <person name="Pester M."/>
            <person name="Spring S."/>
            <person name="Ollivier B."/>
            <person name="Rattei T."/>
            <person name="Klenk H.-P."/>
            <person name="Wagner M."/>
            <person name="Loy A."/>
            <person name="Woyke T."/>
        </authorList>
    </citation>
    <scope>NUCLEOTIDE SEQUENCE [LARGE SCALE GENOMIC DNA]</scope>
    <source>
        <strain evidence="3">ATCC 19365 / DSM 765 / NCIMB 8382 / VKM B-1628</strain>
    </source>
</reference>
<dbReference type="GO" id="GO:0005840">
    <property type="term" value="C:ribosome"/>
    <property type="evidence" value="ECO:0007669"/>
    <property type="project" value="UniProtKB-KW"/>
</dbReference>
<reference evidence="2 3" key="2">
    <citation type="journal article" date="2012" name="J. Bacteriol.">
        <title>Complete genome sequences of Desulfosporosinus orientis DSM765T, Desulfosporosinus youngiae DSM17734T, Desulfosporosinus meridiei DSM13257T, and Desulfosporosinus acidiphilus DSM22704T.</title>
        <authorList>
            <person name="Pester M."/>
            <person name="Brambilla E."/>
            <person name="Alazard D."/>
            <person name="Rattei T."/>
            <person name="Weinmaier T."/>
            <person name="Han J."/>
            <person name="Lucas S."/>
            <person name="Lapidus A."/>
            <person name="Cheng J.F."/>
            <person name="Goodwin L."/>
            <person name="Pitluck S."/>
            <person name="Peters L."/>
            <person name="Ovchinnikova G."/>
            <person name="Teshima H."/>
            <person name="Detter J.C."/>
            <person name="Han C.S."/>
            <person name="Tapia R."/>
            <person name="Land M.L."/>
            <person name="Hauser L."/>
            <person name="Kyrpides N.C."/>
            <person name="Ivanova N.N."/>
            <person name="Pagani I."/>
            <person name="Huntmann M."/>
            <person name="Wei C.L."/>
            <person name="Davenport K.W."/>
            <person name="Daligault H."/>
            <person name="Chain P.S."/>
            <person name="Chen A."/>
            <person name="Mavromatis K."/>
            <person name="Markowitz V."/>
            <person name="Szeto E."/>
            <person name="Mikhailova N."/>
            <person name="Pati A."/>
            <person name="Wagner M."/>
            <person name="Woyke T."/>
            <person name="Ollivier B."/>
            <person name="Klenk H.P."/>
            <person name="Spring S."/>
            <person name="Loy A."/>
        </authorList>
    </citation>
    <scope>NUCLEOTIDE SEQUENCE [LARGE SCALE GENOMIC DNA]</scope>
    <source>
        <strain evidence="3">ATCC 19365 / DSM 765 / NCIMB 8382 / VKM B-1628</strain>
    </source>
</reference>
<dbReference type="STRING" id="768706.Desor_2751"/>
<evidence type="ECO:0000259" key="1">
    <source>
        <dbReference type="PROSITE" id="PS51186"/>
    </source>
</evidence>
<dbReference type="HOGENOM" id="CLU_013985_19_1_9"/>
<dbReference type="GO" id="GO:0016747">
    <property type="term" value="F:acyltransferase activity, transferring groups other than amino-acyl groups"/>
    <property type="evidence" value="ECO:0007669"/>
    <property type="project" value="InterPro"/>
</dbReference>
<protein>
    <submittedName>
        <fullName evidence="2">Acetyltransferase, ribosomal protein N-acetylase</fullName>
    </submittedName>
</protein>
<dbReference type="EMBL" id="CP003108">
    <property type="protein sequence ID" value="AET68291.1"/>
    <property type="molecule type" value="Genomic_DNA"/>
</dbReference>
<dbReference type="RefSeq" id="WP_014185099.1">
    <property type="nucleotide sequence ID" value="NC_016584.1"/>
</dbReference>
<dbReference type="Proteomes" id="UP000006346">
    <property type="component" value="Chromosome"/>
</dbReference>
<dbReference type="PROSITE" id="PS51186">
    <property type="entry name" value="GNAT"/>
    <property type="match status" value="1"/>
</dbReference>
<keyword evidence="2" id="KW-0689">Ribosomal protein</keyword>
<organism evidence="2 3">
    <name type="scientific">Desulfosporosinus orientis (strain ATCC 19365 / DSM 765 / NCIMB 8382 / VKM B-1628 / Singapore I)</name>
    <name type="common">Desulfotomaculum orientis</name>
    <dbReference type="NCBI Taxonomy" id="768706"/>
    <lineage>
        <taxon>Bacteria</taxon>
        <taxon>Bacillati</taxon>
        <taxon>Bacillota</taxon>
        <taxon>Clostridia</taxon>
        <taxon>Eubacteriales</taxon>
        <taxon>Desulfitobacteriaceae</taxon>
        <taxon>Desulfosporosinus</taxon>
    </lineage>
</organism>
<keyword evidence="3" id="KW-1185">Reference proteome</keyword>
<name>G7WBG2_DESOD</name>
<keyword evidence="2" id="KW-0808">Transferase</keyword>
<dbReference type="AlphaFoldDB" id="G7WBG2"/>
<dbReference type="CDD" id="cd04301">
    <property type="entry name" value="NAT_SF"/>
    <property type="match status" value="1"/>
</dbReference>
<dbReference type="OrthoDB" id="9802340at2"/>
<keyword evidence="2" id="KW-0687">Ribonucleoprotein</keyword>
<proteinExistence type="predicted"/>